<gene>
    <name evidence="2" type="ORF">PPROV_000962500</name>
</gene>
<dbReference type="PANTHER" id="PTHR12197:SF251">
    <property type="entry name" value="EG:BACR7C10.4 PROTEIN"/>
    <property type="match status" value="1"/>
</dbReference>
<evidence type="ECO:0000313" key="3">
    <source>
        <dbReference type="Proteomes" id="UP000660262"/>
    </source>
</evidence>
<dbReference type="OrthoDB" id="265717at2759"/>
<dbReference type="AlphaFoldDB" id="A0A830HVW7"/>
<dbReference type="CDD" id="cd20071">
    <property type="entry name" value="SET_SMYD"/>
    <property type="match status" value="1"/>
</dbReference>
<feature type="domain" description="SET" evidence="1">
    <location>
        <begin position="69"/>
        <end position="251"/>
    </location>
</feature>
<evidence type="ECO:0000259" key="1">
    <source>
        <dbReference type="PROSITE" id="PS50280"/>
    </source>
</evidence>
<proteinExistence type="predicted"/>
<dbReference type="Gene3D" id="2.170.270.10">
    <property type="entry name" value="SET domain"/>
    <property type="match status" value="1"/>
</dbReference>
<dbReference type="EMBL" id="BNJQ01000031">
    <property type="protein sequence ID" value="GHP10895.1"/>
    <property type="molecule type" value="Genomic_DNA"/>
</dbReference>
<dbReference type="PANTHER" id="PTHR12197">
    <property type="entry name" value="HISTONE-LYSINE N-METHYLTRANSFERASE SMYD"/>
    <property type="match status" value="1"/>
</dbReference>
<protein>
    <recommendedName>
        <fullName evidence="1">SET domain-containing protein</fullName>
    </recommendedName>
</protein>
<keyword evidence="3" id="KW-1185">Reference proteome</keyword>
<dbReference type="PROSITE" id="PS50280">
    <property type="entry name" value="SET"/>
    <property type="match status" value="1"/>
</dbReference>
<dbReference type="Proteomes" id="UP000660262">
    <property type="component" value="Unassembled WGS sequence"/>
</dbReference>
<accession>A0A830HVW7</accession>
<dbReference type="Pfam" id="PF00856">
    <property type="entry name" value="SET"/>
    <property type="match status" value="1"/>
</dbReference>
<reference evidence="2" key="1">
    <citation type="submission" date="2020-10" db="EMBL/GenBank/DDBJ databases">
        <title>Unveiling of a novel bifunctional photoreceptor, Dualchrome1, isolated from a cosmopolitan green alga.</title>
        <authorList>
            <person name="Suzuki S."/>
            <person name="Kawachi M."/>
        </authorList>
    </citation>
    <scope>NUCLEOTIDE SEQUENCE</scope>
    <source>
        <strain evidence="2">NIES 2893</strain>
    </source>
</reference>
<dbReference type="InterPro" id="IPR046341">
    <property type="entry name" value="SET_dom_sf"/>
</dbReference>
<dbReference type="SUPFAM" id="SSF82199">
    <property type="entry name" value="SET domain"/>
    <property type="match status" value="1"/>
</dbReference>
<dbReference type="GO" id="GO:0005634">
    <property type="term" value="C:nucleus"/>
    <property type="evidence" value="ECO:0007669"/>
    <property type="project" value="TreeGrafter"/>
</dbReference>
<name>A0A830HVW7_9CHLO</name>
<comment type="caution">
    <text evidence="2">The sequence shown here is derived from an EMBL/GenBank/DDBJ whole genome shotgun (WGS) entry which is preliminary data.</text>
</comment>
<sequence>MAAVHISFPPLAPLTTSTHIRALNDLRAYPVFDALASSSSSSFPSYVPSFSSASVEADGDAGLGGVCPPGLAFSMTPGDGGGGGNVALTTSREFARHDVLLIETCALSVQCDDFDEVAVDAQPETLVANWDKQVYAYANADEETKQAVMNLFALDVTQLPGTYGKALQEHIHVVAEKNGVSPEDATRVVLKFVANAVYKSNKVVLPLVSSRANHSCDANAVRVIDFPKQGLVTLYATEPLGEGDEVLVDYTAEVLWSRPRRIEWLRRTKCFDCTCRRCKRPDYEGALVCPRCLPYDKRGGGFQLPHPMPPDVGCIVRDPPTSSCCHDDGEKKGECHWTCGTCGLHISETDLDVALPAGPAKSVLKLEEYASSLAAEMDVATGTEVNVSSAKLRHVAQAACYTVGPHHWASHAMAVAIIRHASDASVSEIAAMYKGVRTWLRQWAQLRGGACRWIGHRALLKAADRMRDEGGPFLDDAREAYTDIANNVPPFTELFRRAVSALEEMQLQ</sequence>
<evidence type="ECO:0000313" key="2">
    <source>
        <dbReference type="EMBL" id="GHP10895.1"/>
    </source>
</evidence>
<organism evidence="2 3">
    <name type="scientific">Pycnococcus provasolii</name>
    <dbReference type="NCBI Taxonomy" id="41880"/>
    <lineage>
        <taxon>Eukaryota</taxon>
        <taxon>Viridiplantae</taxon>
        <taxon>Chlorophyta</taxon>
        <taxon>Pseudoscourfieldiophyceae</taxon>
        <taxon>Pseudoscourfieldiales</taxon>
        <taxon>Pycnococcaceae</taxon>
        <taxon>Pycnococcus</taxon>
    </lineage>
</organism>
<dbReference type="InterPro" id="IPR001214">
    <property type="entry name" value="SET_dom"/>
</dbReference>
<dbReference type="InterPro" id="IPR050869">
    <property type="entry name" value="H3K4_H4K5_MeTrfase"/>
</dbReference>